<feature type="compositionally biased region" description="Polar residues" evidence="10">
    <location>
        <begin position="329"/>
        <end position="343"/>
    </location>
</feature>
<protein>
    <recommendedName>
        <fullName evidence="11">DUS-like FMN-binding domain-containing protein</fullName>
    </recommendedName>
</protein>
<dbReference type="STRING" id="675824.A0A1E3PXI5"/>
<keyword evidence="13" id="KW-1185">Reference proteome</keyword>
<dbReference type="AlphaFoldDB" id="A0A1E3PXI5"/>
<dbReference type="PROSITE" id="PS01136">
    <property type="entry name" value="UPF0034"/>
    <property type="match status" value="1"/>
</dbReference>
<feature type="domain" description="DUS-like FMN-binding" evidence="11">
    <location>
        <begin position="34"/>
        <end position="302"/>
    </location>
</feature>
<dbReference type="Pfam" id="PF01207">
    <property type="entry name" value="Dus"/>
    <property type="match status" value="1"/>
</dbReference>
<organism evidence="12 13">
    <name type="scientific">Lipomyces starkeyi NRRL Y-11557</name>
    <dbReference type="NCBI Taxonomy" id="675824"/>
    <lineage>
        <taxon>Eukaryota</taxon>
        <taxon>Fungi</taxon>
        <taxon>Dikarya</taxon>
        <taxon>Ascomycota</taxon>
        <taxon>Saccharomycotina</taxon>
        <taxon>Lipomycetes</taxon>
        <taxon>Lipomycetales</taxon>
        <taxon>Lipomycetaceae</taxon>
        <taxon>Lipomyces</taxon>
    </lineage>
</organism>
<dbReference type="PANTHER" id="PTHR45936">
    <property type="entry name" value="TRNA-DIHYDROURIDINE(20) SYNTHASE [NAD(P)+]-LIKE"/>
    <property type="match status" value="1"/>
</dbReference>
<evidence type="ECO:0000256" key="4">
    <source>
        <dbReference type="ARBA" id="ARBA00022664"/>
    </source>
</evidence>
<reference evidence="12 13" key="1">
    <citation type="journal article" date="2016" name="Proc. Natl. Acad. Sci. U.S.A.">
        <title>Comparative genomics of biotechnologically important yeasts.</title>
        <authorList>
            <person name="Riley R."/>
            <person name="Haridas S."/>
            <person name="Wolfe K.H."/>
            <person name="Lopes M.R."/>
            <person name="Hittinger C.T."/>
            <person name="Goeker M."/>
            <person name="Salamov A.A."/>
            <person name="Wisecaver J.H."/>
            <person name="Long T.M."/>
            <person name="Calvey C.H."/>
            <person name="Aerts A.L."/>
            <person name="Barry K.W."/>
            <person name="Choi C."/>
            <person name="Clum A."/>
            <person name="Coughlan A.Y."/>
            <person name="Deshpande S."/>
            <person name="Douglass A.P."/>
            <person name="Hanson S.J."/>
            <person name="Klenk H.-P."/>
            <person name="LaButti K.M."/>
            <person name="Lapidus A."/>
            <person name="Lindquist E.A."/>
            <person name="Lipzen A.M."/>
            <person name="Meier-Kolthoff J.P."/>
            <person name="Ohm R.A."/>
            <person name="Otillar R.P."/>
            <person name="Pangilinan J.L."/>
            <person name="Peng Y."/>
            <person name="Rokas A."/>
            <person name="Rosa C.A."/>
            <person name="Scheuner C."/>
            <person name="Sibirny A.A."/>
            <person name="Slot J.C."/>
            <person name="Stielow J.B."/>
            <person name="Sun H."/>
            <person name="Kurtzman C.P."/>
            <person name="Blackwell M."/>
            <person name="Grigoriev I.V."/>
            <person name="Jeffries T.W."/>
        </authorList>
    </citation>
    <scope>NUCLEOTIDE SEQUENCE [LARGE SCALE GENOMIC DNA]</scope>
    <source>
        <strain evidence="12 13">NRRL Y-11557</strain>
    </source>
</reference>
<evidence type="ECO:0000256" key="9">
    <source>
        <dbReference type="ARBA" id="ARBA00049447"/>
    </source>
</evidence>
<comment type="cofactor">
    <cofactor evidence="1">
        <name>FMN</name>
        <dbReference type="ChEBI" id="CHEBI:58210"/>
    </cofactor>
</comment>
<comment type="catalytic activity">
    <reaction evidence="8">
        <text>a 5,6-dihydrouridine in mRNA + NAD(+) = a uridine in mRNA + NADH + H(+)</text>
        <dbReference type="Rhea" id="RHEA:69851"/>
        <dbReference type="Rhea" id="RHEA-COMP:14658"/>
        <dbReference type="Rhea" id="RHEA-COMP:17789"/>
        <dbReference type="ChEBI" id="CHEBI:15378"/>
        <dbReference type="ChEBI" id="CHEBI:57540"/>
        <dbReference type="ChEBI" id="CHEBI:57945"/>
        <dbReference type="ChEBI" id="CHEBI:65315"/>
        <dbReference type="ChEBI" id="CHEBI:74443"/>
    </reaction>
    <physiologicalReaction direction="right-to-left" evidence="8">
        <dbReference type="Rhea" id="RHEA:69853"/>
    </physiologicalReaction>
</comment>
<evidence type="ECO:0000256" key="3">
    <source>
        <dbReference type="ARBA" id="ARBA00022643"/>
    </source>
</evidence>
<dbReference type="InterPro" id="IPR035587">
    <property type="entry name" value="DUS-like_FMN-bd"/>
</dbReference>
<keyword evidence="4" id="KW-0507">mRNA processing</keyword>
<sequence length="396" mass="43785">MPPLNYSGKLVLAPMVRTGELPIRLSALRYGADLVWSPEIVDKKIIACKRIVNEKINCVDFIQADKDNNVVFRTHRHHEHSKIIFQLGTASPELAVQAATIVAADVAGIDVNSGCPKHFSIHSGMGAALLRTPDKLVAILEALVKEVGKKFDIGISVKIRILDTPEATFELVERLVKTGISALTVHCRKIAMRPRERAIRDGYLAGIANICREAGVTCIANGDVYCRGDLTLLKDMYGIDSAMIATSAETNVSCFSADTKDNVRPWREVAEEIFKTAVEIDNHTTNTKYILGRIIPGRDVMYRGIMQSHSHDEMKRVFQGLPPRETEPLKSQNPKQAKASSIQDLEPKTEPMSNPKRKIAISALEDLCMGIDHQRQKLEDVETPFRDGPSALQTVG</sequence>
<evidence type="ECO:0000313" key="13">
    <source>
        <dbReference type="Proteomes" id="UP000094385"/>
    </source>
</evidence>
<dbReference type="PANTHER" id="PTHR45936:SF1">
    <property type="entry name" value="TRNA-DIHYDROURIDINE(20) SYNTHASE [NAD(P)+]-LIKE"/>
    <property type="match status" value="1"/>
</dbReference>
<evidence type="ECO:0000256" key="5">
    <source>
        <dbReference type="ARBA" id="ARBA00022694"/>
    </source>
</evidence>
<dbReference type="Gene3D" id="3.20.20.70">
    <property type="entry name" value="Aldolase class I"/>
    <property type="match status" value="1"/>
</dbReference>
<keyword evidence="2" id="KW-0285">Flavoprotein</keyword>
<dbReference type="GO" id="GO:0006397">
    <property type="term" value="P:mRNA processing"/>
    <property type="evidence" value="ECO:0007669"/>
    <property type="project" value="UniProtKB-KW"/>
</dbReference>
<accession>A0A1E3PXI5</accession>
<evidence type="ECO:0000256" key="2">
    <source>
        <dbReference type="ARBA" id="ARBA00022630"/>
    </source>
</evidence>
<gene>
    <name evidence="12" type="ORF">LIPSTDRAFT_75766</name>
</gene>
<evidence type="ECO:0000256" key="6">
    <source>
        <dbReference type="ARBA" id="ARBA00023002"/>
    </source>
</evidence>
<keyword evidence="5" id="KW-0819">tRNA processing</keyword>
<comment type="catalytic activity">
    <reaction evidence="9">
        <text>a 5,6-dihydrouridine in mRNA + NADP(+) = a uridine in mRNA + NADPH + H(+)</text>
        <dbReference type="Rhea" id="RHEA:69855"/>
        <dbReference type="Rhea" id="RHEA-COMP:14658"/>
        <dbReference type="Rhea" id="RHEA-COMP:17789"/>
        <dbReference type="ChEBI" id="CHEBI:15378"/>
        <dbReference type="ChEBI" id="CHEBI:57783"/>
        <dbReference type="ChEBI" id="CHEBI:58349"/>
        <dbReference type="ChEBI" id="CHEBI:65315"/>
        <dbReference type="ChEBI" id="CHEBI:74443"/>
    </reaction>
    <physiologicalReaction direction="right-to-left" evidence="9">
        <dbReference type="Rhea" id="RHEA:69857"/>
    </physiologicalReaction>
</comment>
<proteinExistence type="predicted"/>
<evidence type="ECO:0000256" key="10">
    <source>
        <dbReference type="SAM" id="MobiDB-lite"/>
    </source>
</evidence>
<dbReference type="InterPro" id="IPR052582">
    <property type="entry name" value="tRNA-DUS-like"/>
</dbReference>
<name>A0A1E3PXI5_LIPST</name>
<dbReference type="EMBL" id="KV454303">
    <property type="protein sequence ID" value="ODQ69527.1"/>
    <property type="molecule type" value="Genomic_DNA"/>
</dbReference>
<dbReference type="InterPro" id="IPR018517">
    <property type="entry name" value="tRNA_hU_synthase_CS"/>
</dbReference>
<dbReference type="GO" id="GO:0102264">
    <property type="term" value="F:tRNA-dihydrouridine20 synthase activity"/>
    <property type="evidence" value="ECO:0007669"/>
    <property type="project" value="EnsemblFungi"/>
</dbReference>
<dbReference type="GO" id="GO:0050660">
    <property type="term" value="F:flavin adenine dinucleotide binding"/>
    <property type="evidence" value="ECO:0007669"/>
    <property type="project" value="InterPro"/>
</dbReference>
<keyword evidence="7" id="KW-0520">NAD</keyword>
<dbReference type="GO" id="GO:0005737">
    <property type="term" value="C:cytoplasm"/>
    <property type="evidence" value="ECO:0007669"/>
    <property type="project" value="TreeGrafter"/>
</dbReference>
<evidence type="ECO:0000256" key="8">
    <source>
        <dbReference type="ARBA" id="ARBA00048342"/>
    </source>
</evidence>
<evidence type="ECO:0000256" key="1">
    <source>
        <dbReference type="ARBA" id="ARBA00001917"/>
    </source>
</evidence>
<evidence type="ECO:0000259" key="11">
    <source>
        <dbReference type="Pfam" id="PF01207"/>
    </source>
</evidence>
<keyword evidence="6" id="KW-0560">Oxidoreductase</keyword>
<dbReference type="InterPro" id="IPR013785">
    <property type="entry name" value="Aldolase_TIM"/>
</dbReference>
<dbReference type="CDD" id="cd02801">
    <property type="entry name" value="DUS_like_FMN"/>
    <property type="match status" value="1"/>
</dbReference>
<dbReference type="SUPFAM" id="SSF51395">
    <property type="entry name" value="FMN-linked oxidoreductases"/>
    <property type="match status" value="1"/>
</dbReference>
<keyword evidence="3" id="KW-0288">FMN</keyword>
<evidence type="ECO:0000256" key="7">
    <source>
        <dbReference type="ARBA" id="ARBA00023027"/>
    </source>
</evidence>
<dbReference type="Proteomes" id="UP000094385">
    <property type="component" value="Unassembled WGS sequence"/>
</dbReference>
<evidence type="ECO:0000313" key="12">
    <source>
        <dbReference type="EMBL" id="ODQ69527.1"/>
    </source>
</evidence>
<dbReference type="OrthoDB" id="10262250at2759"/>
<feature type="region of interest" description="Disordered" evidence="10">
    <location>
        <begin position="323"/>
        <end position="356"/>
    </location>
</feature>